<reference evidence="1" key="1">
    <citation type="journal article" date="2014" name="Front. Microbiol.">
        <title>High frequency of phylogenetically diverse reductive dehalogenase-homologous genes in deep subseafloor sedimentary metagenomes.</title>
        <authorList>
            <person name="Kawai M."/>
            <person name="Futagami T."/>
            <person name="Toyoda A."/>
            <person name="Takaki Y."/>
            <person name="Nishi S."/>
            <person name="Hori S."/>
            <person name="Arai W."/>
            <person name="Tsubouchi T."/>
            <person name="Morono Y."/>
            <person name="Uchiyama I."/>
            <person name="Ito T."/>
            <person name="Fujiyama A."/>
            <person name="Inagaki F."/>
            <person name="Takami H."/>
        </authorList>
    </citation>
    <scope>NUCLEOTIDE SEQUENCE</scope>
    <source>
        <strain evidence="1">Expedition CK06-06</strain>
    </source>
</reference>
<dbReference type="AlphaFoldDB" id="X0SKI3"/>
<protein>
    <submittedName>
        <fullName evidence="1">Uncharacterized protein</fullName>
    </submittedName>
</protein>
<dbReference type="EMBL" id="BARS01007328">
    <property type="protein sequence ID" value="GAF81593.1"/>
    <property type="molecule type" value="Genomic_DNA"/>
</dbReference>
<organism evidence="1">
    <name type="scientific">marine sediment metagenome</name>
    <dbReference type="NCBI Taxonomy" id="412755"/>
    <lineage>
        <taxon>unclassified sequences</taxon>
        <taxon>metagenomes</taxon>
        <taxon>ecological metagenomes</taxon>
    </lineage>
</organism>
<evidence type="ECO:0000313" key="1">
    <source>
        <dbReference type="EMBL" id="GAF81593.1"/>
    </source>
</evidence>
<feature type="non-terminal residue" evidence="1">
    <location>
        <position position="56"/>
    </location>
</feature>
<gene>
    <name evidence="1" type="ORF">S01H1_14125</name>
</gene>
<name>X0SKI3_9ZZZZ</name>
<comment type="caution">
    <text evidence="1">The sequence shown here is derived from an EMBL/GenBank/DDBJ whole genome shotgun (WGS) entry which is preliminary data.</text>
</comment>
<accession>X0SKI3</accession>
<sequence length="56" mass="6561">MQVAVSTANLGNFDKQIEYIPQSVEYDFFRFTDENFPPRACSMQPRLQARIPKMFS</sequence>
<proteinExistence type="predicted"/>